<dbReference type="Gene3D" id="1.10.510.10">
    <property type="entry name" value="Transferase(Phosphotransferase) domain 1"/>
    <property type="match status" value="1"/>
</dbReference>
<keyword evidence="4" id="KW-0808">Transferase</keyword>
<comment type="caution">
    <text evidence="18">The sequence shown here is derived from an EMBL/GenBank/DDBJ whole genome shotgun (WGS) entry which is preliminary data.</text>
</comment>
<feature type="domain" description="PASTA" evidence="17">
    <location>
        <begin position="510"/>
        <end position="575"/>
    </location>
</feature>
<comment type="catalytic activity">
    <reaction evidence="10">
        <text>L-seryl-[protein] + ATP = O-phospho-L-seryl-[protein] + ADP + H(+)</text>
        <dbReference type="Rhea" id="RHEA:17989"/>
        <dbReference type="Rhea" id="RHEA-COMP:9863"/>
        <dbReference type="Rhea" id="RHEA-COMP:11604"/>
        <dbReference type="ChEBI" id="CHEBI:15378"/>
        <dbReference type="ChEBI" id="CHEBI:29999"/>
        <dbReference type="ChEBI" id="CHEBI:30616"/>
        <dbReference type="ChEBI" id="CHEBI:83421"/>
        <dbReference type="ChEBI" id="CHEBI:456216"/>
        <dbReference type="EC" id="2.7.11.1"/>
    </reaction>
</comment>
<gene>
    <name evidence="18" type="primary">pknB</name>
    <name evidence="18" type="ORF">BU085_05100</name>
</gene>
<keyword evidence="5 13" id="KW-0547">Nucleotide-binding</keyword>
<dbReference type="InterPro" id="IPR008271">
    <property type="entry name" value="Ser/Thr_kinase_AS"/>
</dbReference>
<dbReference type="Pfam" id="PF21160">
    <property type="entry name" value="PrkC-like_PASTA-like"/>
    <property type="match status" value="1"/>
</dbReference>
<dbReference type="AlphaFoldDB" id="A0A2T4Q1D1"/>
<dbReference type="Pfam" id="PF03793">
    <property type="entry name" value="PASTA"/>
    <property type="match status" value="3"/>
</dbReference>
<evidence type="ECO:0000256" key="2">
    <source>
        <dbReference type="ARBA" id="ARBA00022527"/>
    </source>
</evidence>
<dbReference type="GO" id="GO:0007165">
    <property type="term" value="P:signal transduction"/>
    <property type="evidence" value="ECO:0007669"/>
    <property type="project" value="UniProtKB-ARBA"/>
</dbReference>
<dbReference type="FunFam" id="1.10.510.10:FF:000021">
    <property type="entry name" value="Serine/threonine protein kinase"/>
    <property type="match status" value="1"/>
</dbReference>
<dbReference type="GO" id="GO:0071224">
    <property type="term" value="P:cellular response to peptidoglycan"/>
    <property type="evidence" value="ECO:0007669"/>
    <property type="project" value="UniProtKB-ARBA"/>
</dbReference>
<reference evidence="18 19" key="1">
    <citation type="journal article" date="2016" name="Front. Microbiol.">
        <title>Comprehensive Phylogenetic Analysis of Bovine Non-aureus Staphylococci Species Based on Whole-Genome Sequencing.</title>
        <authorList>
            <person name="Naushad S."/>
            <person name="Barkema H.W."/>
            <person name="Luby C."/>
            <person name="Condas L.A."/>
            <person name="Nobrega D.B."/>
            <person name="Carson D.A."/>
            <person name="De Buck J."/>
        </authorList>
    </citation>
    <scope>NUCLEOTIDE SEQUENCE [LARGE SCALE GENOMIC DNA]</scope>
    <source>
        <strain evidence="18 19">SNUC 2993</strain>
    </source>
</reference>
<dbReference type="Gene3D" id="2.60.40.2560">
    <property type="match status" value="1"/>
</dbReference>
<dbReference type="STRING" id="1194526.A284_07515"/>
<feature type="domain" description="Protein kinase" evidence="16">
    <location>
        <begin position="10"/>
        <end position="271"/>
    </location>
</feature>
<accession>A0A2T4Q1D1</accession>
<evidence type="ECO:0000256" key="1">
    <source>
        <dbReference type="ARBA" id="ARBA00012513"/>
    </source>
</evidence>
<feature type="transmembrane region" description="Helical" evidence="15">
    <location>
        <begin position="350"/>
        <end position="372"/>
    </location>
</feature>
<dbReference type="PROSITE" id="PS00107">
    <property type="entry name" value="PROTEIN_KINASE_ATP"/>
    <property type="match status" value="1"/>
</dbReference>
<dbReference type="PROSITE" id="PS51178">
    <property type="entry name" value="PASTA"/>
    <property type="match status" value="3"/>
</dbReference>
<feature type="binding site" evidence="13">
    <location>
        <position position="39"/>
    </location>
    <ligand>
        <name>ATP</name>
        <dbReference type="ChEBI" id="CHEBI:30616"/>
    </ligand>
</feature>
<keyword evidence="2" id="KW-0723">Serine/threonine-protein kinase</keyword>
<dbReference type="InterPro" id="IPR017441">
    <property type="entry name" value="Protein_kinase_ATP_BS"/>
</dbReference>
<dbReference type="Pfam" id="PF00069">
    <property type="entry name" value="Pkinase"/>
    <property type="match status" value="1"/>
</dbReference>
<dbReference type="InterPro" id="IPR000719">
    <property type="entry name" value="Prot_kinase_dom"/>
</dbReference>
<keyword evidence="6 18" id="KW-0418">Kinase</keyword>
<keyword evidence="3" id="KW-0309">Germination</keyword>
<dbReference type="CDD" id="cd14014">
    <property type="entry name" value="STKc_PknB_like"/>
    <property type="match status" value="1"/>
</dbReference>
<dbReference type="PANTHER" id="PTHR43289:SF34">
    <property type="entry name" value="SERINE_THREONINE-PROTEIN KINASE YBDM-RELATED"/>
    <property type="match status" value="1"/>
</dbReference>
<dbReference type="InterPro" id="IPR011009">
    <property type="entry name" value="Kinase-like_dom_sf"/>
</dbReference>
<keyword evidence="15" id="KW-0812">Transmembrane</keyword>
<dbReference type="EC" id="2.7.11.1" evidence="1"/>
<evidence type="ECO:0000256" key="7">
    <source>
        <dbReference type="ARBA" id="ARBA00022840"/>
    </source>
</evidence>
<dbReference type="InterPro" id="IPR005543">
    <property type="entry name" value="PASTA_dom"/>
</dbReference>
<dbReference type="CDD" id="cd06577">
    <property type="entry name" value="PASTA_pknB"/>
    <property type="match status" value="3"/>
</dbReference>
<dbReference type="GO" id="GO:0005524">
    <property type="term" value="F:ATP binding"/>
    <property type="evidence" value="ECO:0007669"/>
    <property type="project" value="UniProtKB-UniRule"/>
</dbReference>
<evidence type="ECO:0000256" key="5">
    <source>
        <dbReference type="ARBA" id="ARBA00022741"/>
    </source>
</evidence>
<dbReference type="RefSeq" id="WP_107532448.1">
    <property type="nucleotide sequence ID" value="NZ_PZEV01000012.1"/>
</dbReference>
<dbReference type="SMART" id="SM00740">
    <property type="entry name" value="PASTA"/>
    <property type="match status" value="3"/>
</dbReference>
<dbReference type="GO" id="GO:0004674">
    <property type="term" value="F:protein serine/threonine kinase activity"/>
    <property type="evidence" value="ECO:0007669"/>
    <property type="project" value="UniProtKB-KW"/>
</dbReference>
<organism evidence="18 19">
    <name type="scientific">Staphylococcus warneri</name>
    <dbReference type="NCBI Taxonomy" id="1292"/>
    <lineage>
        <taxon>Bacteria</taxon>
        <taxon>Bacillati</taxon>
        <taxon>Bacillota</taxon>
        <taxon>Bacilli</taxon>
        <taxon>Bacillales</taxon>
        <taxon>Staphylococcaceae</taxon>
        <taxon>Staphylococcus</taxon>
    </lineage>
</organism>
<evidence type="ECO:0000256" key="11">
    <source>
        <dbReference type="ARBA" id="ARBA00060432"/>
    </source>
</evidence>
<keyword evidence="8" id="KW-0735">Signal-anchor</keyword>
<evidence type="ECO:0000256" key="12">
    <source>
        <dbReference type="ARBA" id="ARBA00070041"/>
    </source>
</evidence>
<dbReference type="SUPFAM" id="SSF56112">
    <property type="entry name" value="Protein kinase-like (PK-like)"/>
    <property type="match status" value="1"/>
</dbReference>
<evidence type="ECO:0000256" key="9">
    <source>
        <dbReference type="ARBA" id="ARBA00047899"/>
    </source>
</evidence>
<feature type="compositionally biased region" description="Polar residues" evidence="14">
    <location>
        <begin position="552"/>
        <end position="571"/>
    </location>
</feature>
<dbReference type="SMART" id="SM00220">
    <property type="entry name" value="S_TKc"/>
    <property type="match status" value="1"/>
</dbReference>
<dbReference type="PROSITE" id="PS50011">
    <property type="entry name" value="PROTEIN_KINASE_DOM"/>
    <property type="match status" value="1"/>
</dbReference>
<feature type="domain" description="PASTA" evidence="17">
    <location>
        <begin position="441"/>
        <end position="507"/>
    </location>
</feature>
<proteinExistence type="predicted"/>
<evidence type="ECO:0000256" key="8">
    <source>
        <dbReference type="ARBA" id="ARBA00022968"/>
    </source>
</evidence>
<evidence type="ECO:0000259" key="16">
    <source>
        <dbReference type="PROSITE" id="PS50011"/>
    </source>
</evidence>
<keyword evidence="15" id="KW-1133">Transmembrane helix</keyword>
<dbReference type="NCBIfam" id="NF033483">
    <property type="entry name" value="PknB_PASTA_kin"/>
    <property type="match status" value="1"/>
</dbReference>
<evidence type="ECO:0000313" key="19">
    <source>
        <dbReference type="Proteomes" id="UP000240717"/>
    </source>
</evidence>
<dbReference type="PANTHER" id="PTHR43289">
    <property type="entry name" value="MITOGEN-ACTIVATED PROTEIN KINASE KINASE KINASE 20-RELATED"/>
    <property type="match status" value="1"/>
</dbReference>
<evidence type="ECO:0000256" key="6">
    <source>
        <dbReference type="ARBA" id="ARBA00022777"/>
    </source>
</evidence>
<dbReference type="Gene3D" id="3.30.200.20">
    <property type="entry name" value="Phosphorylase Kinase, domain 1"/>
    <property type="match status" value="1"/>
</dbReference>
<dbReference type="FunFam" id="3.30.200.20:FF:000035">
    <property type="entry name" value="Serine/threonine protein kinase Stk1"/>
    <property type="match status" value="1"/>
</dbReference>
<dbReference type="Proteomes" id="UP000240717">
    <property type="component" value="Unassembled WGS sequence"/>
</dbReference>
<comment type="subcellular location">
    <subcellularLocation>
        <location evidence="11">Spore membrane</location>
        <topology evidence="11">Single-pass type II membrane protein</topology>
    </subcellularLocation>
</comment>
<comment type="catalytic activity">
    <reaction evidence="9">
        <text>L-threonyl-[protein] + ATP = O-phospho-L-threonyl-[protein] + ADP + H(+)</text>
        <dbReference type="Rhea" id="RHEA:46608"/>
        <dbReference type="Rhea" id="RHEA-COMP:11060"/>
        <dbReference type="Rhea" id="RHEA-COMP:11605"/>
        <dbReference type="ChEBI" id="CHEBI:15378"/>
        <dbReference type="ChEBI" id="CHEBI:30013"/>
        <dbReference type="ChEBI" id="CHEBI:30616"/>
        <dbReference type="ChEBI" id="CHEBI:61977"/>
        <dbReference type="ChEBI" id="CHEBI:456216"/>
        <dbReference type="EC" id="2.7.11.1"/>
    </reaction>
</comment>
<name>A0A2T4Q1D1_STAWA</name>
<sequence>MIDKLIDERYKVIDKLGGGGMSIVYLAEDLILKRKVAIKAISIPPREKEETLRRFEREVHNSSQLAHKNIVSMYDVAEEDDCYFLVMEYIEGPTLSEYIQNHGPLSIETAIQFAQQILEGIKHAHDNRIVHRDIKPQNILIDKNKTLKIFDFGIAKAISETSLTQTNHVLGTVQYLSPEQAKGESTNEGTDIYSIGIVLYEMLVGEPPFNGETAVSIAIKHIQDTIPNITTEKREEVPQALSNVVLKATEKDRADRYRTIQQMRDDLSSALHENRSNEEKYELDQTKTKTMSFSKDEISKKIDDTPKEKSIEETMQIPIMDQKVNHQQFQSMESPIYEPPRKKSSKKKKFLFAFIFALLLIGLIAFVSMAVFGSKYEEMPNVSGKTEKQAEKILKKHQLKLGDISRDYSNKYPENQVIKSRPGKGERVERGDKIDIVLSKGPETVKMPSVVGLSKNEALNKLEKVGLKDVAVEQTYNANTPKGYIANQNVAANKQVKLNDHNIKIYESLGVRQVYVSNYENKSYSTAKKELESKGFKVKVSETYSDSVKKNNVISQSPKSKSIDEGSTISLVVSKGKESDSDDDKSKEDDSEDSSAKGIKNYNESVEVPYSGKKGKSQKVEVYIRDKDNDGSEVIQSFEIKDNKSINIPMKIEKGKTAGYTIRVDNKVVADKDVGYDD</sequence>
<dbReference type="EMBL" id="PZEV01000012">
    <property type="protein sequence ID" value="PTI51503.1"/>
    <property type="molecule type" value="Genomic_DNA"/>
</dbReference>
<evidence type="ECO:0000256" key="14">
    <source>
        <dbReference type="SAM" id="MobiDB-lite"/>
    </source>
</evidence>
<dbReference type="PROSITE" id="PS00108">
    <property type="entry name" value="PROTEIN_KINASE_ST"/>
    <property type="match status" value="1"/>
</dbReference>
<dbReference type="Gene3D" id="3.30.10.20">
    <property type="match status" value="3"/>
</dbReference>
<keyword evidence="15" id="KW-0472">Membrane</keyword>
<evidence type="ECO:0000256" key="15">
    <source>
        <dbReference type="SAM" id="Phobius"/>
    </source>
</evidence>
<keyword evidence="7 13" id="KW-0067">ATP-binding</keyword>
<evidence type="ECO:0000256" key="3">
    <source>
        <dbReference type="ARBA" id="ARBA00022544"/>
    </source>
</evidence>
<feature type="region of interest" description="Disordered" evidence="14">
    <location>
        <begin position="552"/>
        <end position="615"/>
    </location>
</feature>
<evidence type="ECO:0000256" key="13">
    <source>
        <dbReference type="PROSITE-ProRule" id="PRU10141"/>
    </source>
</evidence>
<evidence type="ECO:0000256" key="4">
    <source>
        <dbReference type="ARBA" id="ARBA00022679"/>
    </source>
</evidence>
<feature type="compositionally biased region" description="Basic and acidic residues" evidence="14">
    <location>
        <begin position="575"/>
        <end position="588"/>
    </location>
</feature>
<evidence type="ECO:0000313" key="18">
    <source>
        <dbReference type="EMBL" id="PTI51503.1"/>
    </source>
</evidence>
<feature type="domain" description="PASTA" evidence="17">
    <location>
        <begin position="373"/>
        <end position="440"/>
    </location>
</feature>
<evidence type="ECO:0000256" key="10">
    <source>
        <dbReference type="ARBA" id="ARBA00048679"/>
    </source>
</evidence>
<dbReference type="GO" id="GO:0009847">
    <property type="term" value="P:spore germination"/>
    <property type="evidence" value="ECO:0007669"/>
    <property type="project" value="UniProtKB-ARBA"/>
</dbReference>
<protein>
    <recommendedName>
        <fullName evidence="12">Serine/threonine-protein kinase PrkC</fullName>
        <ecNumber evidence="1">2.7.11.1</ecNumber>
    </recommendedName>
</protein>
<evidence type="ECO:0000259" key="17">
    <source>
        <dbReference type="PROSITE" id="PS51178"/>
    </source>
</evidence>